<proteinExistence type="predicted"/>
<organism evidence="1 2">
    <name type="scientific">Nocardioides agri</name>
    <dbReference type="NCBI Taxonomy" id="2682843"/>
    <lineage>
        <taxon>Bacteria</taxon>
        <taxon>Bacillati</taxon>
        <taxon>Actinomycetota</taxon>
        <taxon>Actinomycetes</taxon>
        <taxon>Propionibacteriales</taxon>
        <taxon>Nocardioidaceae</taxon>
        <taxon>Nocardioides</taxon>
    </lineage>
</organism>
<dbReference type="AlphaFoldDB" id="A0A6L6Y156"/>
<evidence type="ECO:0000313" key="2">
    <source>
        <dbReference type="Proteomes" id="UP000473525"/>
    </source>
</evidence>
<keyword evidence="2" id="KW-1185">Reference proteome</keyword>
<accession>A0A6L6Y156</accession>
<reference evidence="1 2" key="1">
    <citation type="submission" date="2019-12" db="EMBL/GenBank/DDBJ databases">
        <authorList>
            <person name="Huq M.A."/>
        </authorList>
    </citation>
    <scope>NUCLEOTIDE SEQUENCE [LARGE SCALE GENOMIC DNA]</scope>
    <source>
        <strain evidence="1 2">MAH-18</strain>
    </source>
</reference>
<dbReference type="RefSeq" id="WP_157346082.1">
    <property type="nucleotide sequence ID" value="NZ_WSEK01000005.1"/>
</dbReference>
<gene>
    <name evidence="1" type="ORF">GON03_19105</name>
</gene>
<name>A0A6L6Y156_9ACTN</name>
<comment type="caution">
    <text evidence="1">The sequence shown here is derived from an EMBL/GenBank/DDBJ whole genome shotgun (WGS) entry which is preliminary data.</text>
</comment>
<protein>
    <submittedName>
        <fullName evidence="1">Uncharacterized protein</fullName>
    </submittedName>
</protein>
<dbReference type="Proteomes" id="UP000473525">
    <property type="component" value="Unassembled WGS sequence"/>
</dbReference>
<evidence type="ECO:0000313" key="1">
    <source>
        <dbReference type="EMBL" id="MVQ51295.1"/>
    </source>
</evidence>
<sequence>MSPRTTAGAHFYAIGDECYAVAVDSTGEEVSERHSGQAWISVSLTAASHFLFVDEQGDRVSTFTLTRDAPTGVRVLVFVDDAAVCEQGIVAPTSYDQGSEVQVDWGPVWDEMA</sequence>
<dbReference type="EMBL" id="WSEK01000005">
    <property type="protein sequence ID" value="MVQ51295.1"/>
    <property type="molecule type" value="Genomic_DNA"/>
</dbReference>